<dbReference type="EMBL" id="REGN01001369">
    <property type="protein sequence ID" value="RNA35148.1"/>
    <property type="molecule type" value="Genomic_DNA"/>
</dbReference>
<proteinExistence type="predicted"/>
<accession>A0A3M7SHW8</accession>
<evidence type="ECO:0000313" key="2">
    <source>
        <dbReference type="Proteomes" id="UP000276133"/>
    </source>
</evidence>
<dbReference type="Proteomes" id="UP000276133">
    <property type="component" value="Unassembled WGS sequence"/>
</dbReference>
<gene>
    <name evidence="1" type="ORF">BpHYR1_040919</name>
</gene>
<reference evidence="1 2" key="1">
    <citation type="journal article" date="2018" name="Sci. Rep.">
        <title>Genomic signatures of local adaptation to the degree of environmental predictability in rotifers.</title>
        <authorList>
            <person name="Franch-Gras L."/>
            <person name="Hahn C."/>
            <person name="Garcia-Roger E.M."/>
            <person name="Carmona M.J."/>
            <person name="Serra M."/>
            <person name="Gomez A."/>
        </authorList>
    </citation>
    <scope>NUCLEOTIDE SEQUENCE [LARGE SCALE GENOMIC DNA]</scope>
    <source>
        <strain evidence="1">HYR1</strain>
    </source>
</reference>
<evidence type="ECO:0000313" key="1">
    <source>
        <dbReference type="EMBL" id="RNA35148.1"/>
    </source>
</evidence>
<comment type="caution">
    <text evidence="1">The sequence shown here is derived from an EMBL/GenBank/DDBJ whole genome shotgun (WGS) entry which is preliminary data.</text>
</comment>
<keyword evidence="2" id="KW-1185">Reference proteome</keyword>
<dbReference type="AlphaFoldDB" id="A0A3M7SHW8"/>
<name>A0A3M7SHW8_BRAPC</name>
<sequence length="125" mass="14705">MTDFVIIQSCLWHIIIMYRPRILFISMNAFKAIIKIIKTKMSALHRNNLERISLKKVITVSLLCTQKAGEFYFYSAFSFDLNLNFSTERIALIVFKILKKSLILISWYKASLTLKMLVAFLDHFF</sequence>
<protein>
    <submittedName>
        <fullName evidence="1">Uncharacterized protein</fullName>
    </submittedName>
</protein>
<organism evidence="1 2">
    <name type="scientific">Brachionus plicatilis</name>
    <name type="common">Marine rotifer</name>
    <name type="synonym">Brachionus muelleri</name>
    <dbReference type="NCBI Taxonomy" id="10195"/>
    <lineage>
        <taxon>Eukaryota</taxon>
        <taxon>Metazoa</taxon>
        <taxon>Spiralia</taxon>
        <taxon>Gnathifera</taxon>
        <taxon>Rotifera</taxon>
        <taxon>Eurotatoria</taxon>
        <taxon>Monogononta</taxon>
        <taxon>Pseudotrocha</taxon>
        <taxon>Ploima</taxon>
        <taxon>Brachionidae</taxon>
        <taxon>Brachionus</taxon>
    </lineage>
</organism>